<sequence length="398" mass="44843">MKKSEWSDRELEELLMQMPKIKDHRDPRDIYQNLSLNKRKTKTWLLPGLAAVAALLLFFILVPKMNDGTNFSFDTAQEEKSSGNSQAMKAAEKDSTIAMKDQASTPNKSVSETNDKKMELMSAASIKTAVYEDEVGDRTVLTYWIPDSQAQILVPVSIIVPAEKDKSWLTLFVDNMANLKEEEWGLSDYYPLKLSMNIDEKTNSVDVVVPDDHKYGQGSAEETSFIKTLNNDVSSNSTIKKLNFFTNNEKGIEFGNEGRVKNHDIIDVKKHAFFFHFPEGSNLPFLAPSIDAYSDIQSAFADMETNNPTYKLTSSLEHLQPLTDVTVNDKTLFVSFKSIIDMKDDQFTLASFEALLLTAKQFGLEKVVVKDSQLTHLGPFDLTKETKVPVAPNLRDIQ</sequence>
<evidence type="ECO:0000313" key="4">
    <source>
        <dbReference type="Proteomes" id="UP001178288"/>
    </source>
</evidence>
<keyword evidence="2" id="KW-1133">Transmembrane helix</keyword>
<keyword evidence="2" id="KW-0472">Membrane</keyword>
<dbReference type="Proteomes" id="UP001178288">
    <property type="component" value="Chromosome"/>
</dbReference>
<organism evidence="3 4">
    <name type="scientific">Neobacillus novalis</name>
    <dbReference type="NCBI Taxonomy" id="220687"/>
    <lineage>
        <taxon>Bacteria</taxon>
        <taxon>Bacillati</taxon>
        <taxon>Bacillota</taxon>
        <taxon>Bacilli</taxon>
        <taxon>Bacillales</taxon>
        <taxon>Bacillaceae</taxon>
        <taxon>Neobacillus</taxon>
    </lineage>
</organism>
<dbReference type="KEGG" id="nnv:QNH39_17700"/>
<feature type="transmembrane region" description="Helical" evidence="2">
    <location>
        <begin position="44"/>
        <end position="62"/>
    </location>
</feature>
<feature type="region of interest" description="Disordered" evidence="1">
    <location>
        <begin position="77"/>
        <end position="112"/>
    </location>
</feature>
<evidence type="ECO:0000313" key="3">
    <source>
        <dbReference type="EMBL" id="WHY84485.1"/>
    </source>
</evidence>
<feature type="compositionally biased region" description="Polar residues" evidence="1">
    <location>
        <begin position="102"/>
        <end position="112"/>
    </location>
</feature>
<evidence type="ECO:0000256" key="2">
    <source>
        <dbReference type="SAM" id="Phobius"/>
    </source>
</evidence>
<proteinExistence type="predicted"/>
<dbReference type="AlphaFoldDB" id="A0AA95MJ27"/>
<name>A0AA95MJ27_9BACI</name>
<evidence type="ECO:0000256" key="1">
    <source>
        <dbReference type="SAM" id="MobiDB-lite"/>
    </source>
</evidence>
<protein>
    <submittedName>
        <fullName evidence="3">Negative regulator of sigma-X activity</fullName>
    </submittedName>
</protein>
<dbReference type="EMBL" id="CP126114">
    <property type="protein sequence ID" value="WHY84485.1"/>
    <property type="molecule type" value="Genomic_DNA"/>
</dbReference>
<keyword evidence="2" id="KW-0812">Transmembrane</keyword>
<reference evidence="3" key="1">
    <citation type="submission" date="2023-05" db="EMBL/GenBank/DDBJ databases">
        <title>Comparative genomics of Bacillaceae isolates and their secondary metabolite potential.</title>
        <authorList>
            <person name="Song L."/>
            <person name="Nielsen L.J."/>
            <person name="Mohite O."/>
            <person name="Xu X."/>
            <person name="Weber T."/>
            <person name="Kovacs A.T."/>
        </authorList>
    </citation>
    <scope>NUCLEOTIDE SEQUENCE</scope>
    <source>
        <strain evidence="3">XLM17</strain>
    </source>
</reference>
<keyword evidence="4" id="KW-1185">Reference proteome</keyword>
<accession>A0AA95MJ27</accession>
<dbReference type="RefSeq" id="WP_066089409.1">
    <property type="nucleotide sequence ID" value="NZ_CP126114.1"/>
</dbReference>
<gene>
    <name evidence="3" type="ORF">QNH39_17700</name>
</gene>